<reference evidence="1 2" key="1">
    <citation type="journal article" date="2011" name="J. Bacteriol.">
        <title>Genome sequence of the verrucomicrobium Opitutus terrae PB90-1, an abundant inhabitant of rice paddy soil ecosystems.</title>
        <authorList>
            <person name="van Passel M.W."/>
            <person name="Kant R."/>
            <person name="Palva A."/>
            <person name="Copeland A."/>
            <person name="Lucas S."/>
            <person name="Lapidus A."/>
            <person name="Glavina del Rio T."/>
            <person name="Pitluck S."/>
            <person name="Goltsman E."/>
            <person name="Clum A."/>
            <person name="Sun H."/>
            <person name="Schmutz J."/>
            <person name="Larimer F.W."/>
            <person name="Land M.L."/>
            <person name="Hauser L."/>
            <person name="Kyrpides N."/>
            <person name="Mikhailova N."/>
            <person name="Richardson P.P."/>
            <person name="Janssen P.H."/>
            <person name="de Vos W.M."/>
            <person name="Smidt H."/>
        </authorList>
    </citation>
    <scope>NUCLEOTIDE SEQUENCE [LARGE SCALE GENOMIC DNA]</scope>
    <source>
        <strain evidence="2">DSM 11246 / JCM 15787 / PB90-1</strain>
    </source>
</reference>
<dbReference type="KEGG" id="ote:Oter_3376"/>
<dbReference type="Gene3D" id="3.40.50.620">
    <property type="entry name" value="HUPs"/>
    <property type="match status" value="1"/>
</dbReference>
<dbReference type="InterPro" id="IPR014729">
    <property type="entry name" value="Rossmann-like_a/b/a_fold"/>
</dbReference>
<dbReference type="HOGENOM" id="CLU_531850_0_0_0"/>
<evidence type="ECO:0000313" key="1">
    <source>
        <dbReference type="EMBL" id="ACB76653.1"/>
    </source>
</evidence>
<dbReference type="SUPFAM" id="SSF52402">
    <property type="entry name" value="Adenine nucleotide alpha hydrolases-like"/>
    <property type="match status" value="1"/>
</dbReference>
<organism evidence="1 2">
    <name type="scientific">Opitutus terrae (strain DSM 11246 / JCM 15787 / PB90-1)</name>
    <dbReference type="NCBI Taxonomy" id="452637"/>
    <lineage>
        <taxon>Bacteria</taxon>
        <taxon>Pseudomonadati</taxon>
        <taxon>Verrucomicrobiota</taxon>
        <taxon>Opitutia</taxon>
        <taxon>Opitutales</taxon>
        <taxon>Opitutaceae</taxon>
        <taxon>Opitutus</taxon>
    </lineage>
</organism>
<dbReference type="AlphaFoldDB" id="B1ZU91"/>
<evidence type="ECO:0008006" key="3">
    <source>
        <dbReference type="Google" id="ProtNLM"/>
    </source>
</evidence>
<keyword evidence="2" id="KW-1185">Reference proteome</keyword>
<evidence type="ECO:0000313" key="2">
    <source>
        <dbReference type="Proteomes" id="UP000007013"/>
    </source>
</evidence>
<dbReference type="STRING" id="452637.Oter_3376"/>
<gene>
    <name evidence="1" type="ordered locus">Oter_3376</name>
</gene>
<accession>B1ZU91</accession>
<dbReference type="Proteomes" id="UP000007013">
    <property type="component" value="Chromosome"/>
</dbReference>
<dbReference type="EMBL" id="CP001032">
    <property type="protein sequence ID" value="ACB76653.1"/>
    <property type="molecule type" value="Genomic_DNA"/>
</dbReference>
<name>B1ZU91_OPITP</name>
<dbReference type="eggNOG" id="COG0367">
    <property type="taxonomic scope" value="Bacteria"/>
</dbReference>
<protein>
    <recommendedName>
        <fullName evidence="3">Asparagine synthetase domain-containing protein</fullName>
    </recommendedName>
</protein>
<proteinExistence type="predicted"/>
<sequence>MTITERTQDTVLVEVCGEPLAQTDFRQQLADGAYARIVDTPGEFWVARRQGETITLVASRHGIKQCFYTVREGRFYYGPTVDDVVKASNSPWQWNARAIASVACYWHTLGSDSLHAKVRRLGAAEMVAWDGSALKRHTFAEPVASRYPNPVGAATEFLVEFIRRHGDGAILPLSAGFDSRAILAAFLSLGRKPICFVMGHDGATDVRVAKSIAARFGLELRVVALAPKTYVENRDRILTRTSGTKTPGNWHTWVGAKTLAPEKGMHLFPGSNGEYARTFFYDRGMIFQAANALSSLSVPAFLSAKVRRSARFPSGSAPELAYWSTPAGQKHFTSVLAARYGQGSLGDLIDDFYLKERVRNFIGNGIELYSDILPVRLPFLQKEWIDAVRGTSRQMRLNCRWHKAAIGKLCPPLLEFPTDETGTPMGRPESIKEKLLGAPHGPCVGYSPDLLNTTVFRALLTTETLRIPELFGSSDLEQFLTTADARSRDVISLLALWRDYLVRSGTSIDPNIVNRPAVF</sequence>